<comment type="caution">
    <text evidence="1">The sequence shown here is derived from an EMBL/GenBank/DDBJ whole genome shotgun (WGS) entry which is preliminary data.</text>
</comment>
<gene>
    <name evidence="1" type="ORF">E6C27_scaffold34G00450</name>
</gene>
<reference evidence="1 2" key="1">
    <citation type="submission" date="2019-08" db="EMBL/GenBank/DDBJ databases">
        <title>Draft genome sequences of two oriental melons (Cucumis melo L. var makuwa).</title>
        <authorList>
            <person name="Kwon S.-Y."/>
        </authorList>
    </citation>
    <scope>NUCLEOTIDE SEQUENCE [LARGE SCALE GENOMIC DNA]</scope>
    <source>
        <strain evidence="2">cv. SW 3</strain>
        <tissue evidence="1">Leaf</tissue>
    </source>
</reference>
<dbReference type="EMBL" id="SSTE01023063">
    <property type="protein sequence ID" value="KAA0025795.1"/>
    <property type="molecule type" value="Genomic_DNA"/>
</dbReference>
<dbReference type="OrthoDB" id="1930729at2759"/>
<protein>
    <submittedName>
        <fullName evidence="1">Ulp1-like peptidase</fullName>
    </submittedName>
</protein>
<sequence>MASRYNVARVSLFIDVILDRDWLEIAPMQLLPCKLDLLLTLNEIVLSIKNKLTPRQIYMFRKIMFGHFLNVKVVFNRPLCHYILLKEVEDEPKDYINFKLLGEKVSFKREGFDIIRGLSLKEALNGKVILHKEKSVNNKSPMSYCLFGTMRKCRPIVDGLPIRLHTMQYHASCDGVAQGYMEESPTPTYHHVEQPPTPPHVEHPLALARILGTCDCSQHLQYLEAILDWYDEYLDQMQSSFTVELSTMKELLMVLVKGKTTESQQCYGSGECQLFYAPEVDNGVDDVFMNVFCFEH</sequence>
<dbReference type="PANTHER" id="PTHR48449:SF1">
    <property type="entry name" value="DUF1985 DOMAIN-CONTAINING PROTEIN"/>
    <property type="match status" value="1"/>
</dbReference>
<proteinExistence type="predicted"/>
<evidence type="ECO:0000313" key="1">
    <source>
        <dbReference type="EMBL" id="KAA0025795.1"/>
    </source>
</evidence>
<accession>A0A5A7SMW4</accession>
<dbReference type="PANTHER" id="PTHR48449">
    <property type="entry name" value="DUF1985 DOMAIN-CONTAINING PROTEIN"/>
    <property type="match status" value="1"/>
</dbReference>
<dbReference type="AlphaFoldDB" id="A0A5A7SMW4"/>
<evidence type="ECO:0000313" key="2">
    <source>
        <dbReference type="Proteomes" id="UP000321393"/>
    </source>
</evidence>
<dbReference type="Proteomes" id="UP000321393">
    <property type="component" value="Unassembled WGS sequence"/>
</dbReference>
<name>A0A5A7SMW4_CUCMM</name>
<organism evidence="1 2">
    <name type="scientific">Cucumis melo var. makuwa</name>
    <name type="common">Oriental melon</name>
    <dbReference type="NCBI Taxonomy" id="1194695"/>
    <lineage>
        <taxon>Eukaryota</taxon>
        <taxon>Viridiplantae</taxon>
        <taxon>Streptophyta</taxon>
        <taxon>Embryophyta</taxon>
        <taxon>Tracheophyta</taxon>
        <taxon>Spermatophyta</taxon>
        <taxon>Magnoliopsida</taxon>
        <taxon>eudicotyledons</taxon>
        <taxon>Gunneridae</taxon>
        <taxon>Pentapetalae</taxon>
        <taxon>rosids</taxon>
        <taxon>fabids</taxon>
        <taxon>Cucurbitales</taxon>
        <taxon>Cucurbitaceae</taxon>
        <taxon>Benincaseae</taxon>
        <taxon>Cucumis</taxon>
    </lineage>
</organism>